<organism evidence="1 2">
    <name type="scientific">Melastoma candidum</name>
    <dbReference type="NCBI Taxonomy" id="119954"/>
    <lineage>
        <taxon>Eukaryota</taxon>
        <taxon>Viridiplantae</taxon>
        <taxon>Streptophyta</taxon>
        <taxon>Embryophyta</taxon>
        <taxon>Tracheophyta</taxon>
        <taxon>Spermatophyta</taxon>
        <taxon>Magnoliopsida</taxon>
        <taxon>eudicotyledons</taxon>
        <taxon>Gunneridae</taxon>
        <taxon>Pentapetalae</taxon>
        <taxon>rosids</taxon>
        <taxon>malvids</taxon>
        <taxon>Myrtales</taxon>
        <taxon>Melastomataceae</taxon>
        <taxon>Melastomatoideae</taxon>
        <taxon>Melastomateae</taxon>
        <taxon>Melastoma</taxon>
    </lineage>
</organism>
<sequence>MQERSHPIPNRTNPSKDRFRVWTDGGVVITAYVESSSHSNRHASSGDARRRHNGARECFDRRVQLLAYSRDLRRREASSLEQPGIYADLIPKRKKRGPRWFTARRKLWSLFGRVCRFRTRQPRWKQGYERVDPPAGEKRGFPFRVTRKGNISTKHALKGLLIEFSRSFQTRPSASTFPTNRCIDDMLT</sequence>
<dbReference type="Proteomes" id="UP001057402">
    <property type="component" value="Chromosome 10"/>
</dbReference>
<reference evidence="2" key="1">
    <citation type="journal article" date="2023" name="Front. Plant Sci.">
        <title>Chromosomal-level genome assembly of Melastoma candidum provides insights into trichome evolution.</title>
        <authorList>
            <person name="Zhong Y."/>
            <person name="Wu W."/>
            <person name="Sun C."/>
            <person name="Zou P."/>
            <person name="Liu Y."/>
            <person name="Dai S."/>
            <person name="Zhou R."/>
        </authorList>
    </citation>
    <scope>NUCLEOTIDE SEQUENCE [LARGE SCALE GENOMIC DNA]</scope>
</reference>
<comment type="caution">
    <text evidence="1">The sequence shown here is derived from an EMBL/GenBank/DDBJ whole genome shotgun (WGS) entry which is preliminary data.</text>
</comment>
<gene>
    <name evidence="1" type="ORF">MLD38_033981</name>
</gene>
<evidence type="ECO:0000313" key="2">
    <source>
        <dbReference type="Proteomes" id="UP001057402"/>
    </source>
</evidence>
<evidence type="ECO:0000313" key="1">
    <source>
        <dbReference type="EMBL" id="KAI4320506.1"/>
    </source>
</evidence>
<dbReference type="EMBL" id="CM042889">
    <property type="protein sequence ID" value="KAI4320506.1"/>
    <property type="molecule type" value="Genomic_DNA"/>
</dbReference>
<keyword evidence="2" id="KW-1185">Reference proteome</keyword>
<proteinExistence type="predicted"/>
<accession>A0ACB9MCA4</accession>
<name>A0ACB9MCA4_9MYRT</name>
<protein>
    <submittedName>
        <fullName evidence="1">Uncharacterized protein</fullName>
    </submittedName>
</protein>